<evidence type="ECO:0000313" key="2">
    <source>
        <dbReference type="Proteomes" id="UP000325690"/>
    </source>
</evidence>
<organism evidence="1 2">
    <name type="scientific">Mycolicibacterium phlei DSM 43239 = CCUG 21000</name>
    <dbReference type="NCBI Taxonomy" id="1226750"/>
    <lineage>
        <taxon>Bacteria</taxon>
        <taxon>Bacillati</taxon>
        <taxon>Actinomycetota</taxon>
        <taxon>Actinomycetes</taxon>
        <taxon>Mycobacteriales</taxon>
        <taxon>Mycobacteriaceae</taxon>
        <taxon>Mycolicibacterium</taxon>
    </lineage>
</organism>
<dbReference type="Proteomes" id="UP000325690">
    <property type="component" value="Unassembled WGS sequence"/>
</dbReference>
<gene>
    <name evidence="1" type="ORF">MPHL21000_06510</name>
</gene>
<comment type="caution">
    <text evidence="1">The sequence shown here is derived from an EMBL/GenBank/DDBJ whole genome shotgun (WGS) entry which is preliminary data.</text>
</comment>
<reference evidence="1 2" key="1">
    <citation type="submission" date="2012-10" db="EMBL/GenBank/DDBJ databases">
        <title>The draft sequence of the Mycobacterium pheli genome.</title>
        <authorList>
            <person name="Pettersson B.M.F."/>
            <person name="Das S."/>
            <person name="Dasgupta S."/>
            <person name="Bhattacharya A."/>
            <person name="Kirsebom L.A."/>
        </authorList>
    </citation>
    <scope>NUCLEOTIDE SEQUENCE [LARGE SCALE GENOMIC DNA]</scope>
    <source>
        <strain evidence="1 2">CCUG 21000</strain>
    </source>
</reference>
<proteinExistence type="predicted"/>
<accession>A0A5N5V7B1</accession>
<sequence>MIGQELNMVDTVEDDKSESTAEIAVGTRARVHPGSDNEASGVVVEDFGEIEHLCVEYNDTHIADPARRWAVTLDSGELVFVDTDQLAAE</sequence>
<dbReference type="EMBL" id="ANBP01000006">
    <property type="protein sequence ID" value="KAB7757735.1"/>
    <property type="molecule type" value="Genomic_DNA"/>
</dbReference>
<dbReference type="RefSeq" id="WP_061482719.1">
    <property type="nucleotide sequence ID" value="NZ_ANBO01000042.1"/>
</dbReference>
<dbReference type="GeneID" id="74301515"/>
<protein>
    <submittedName>
        <fullName evidence="1">Uncharacterized protein</fullName>
    </submittedName>
</protein>
<evidence type="ECO:0000313" key="1">
    <source>
        <dbReference type="EMBL" id="KAB7757735.1"/>
    </source>
</evidence>
<keyword evidence="2" id="KW-1185">Reference proteome</keyword>
<name>A0A5N5V7B1_MYCPH</name>
<dbReference type="AlphaFoldDB" id="A0A5N5V7B1"/>